<evidence type="ECO:0000313" key="3">
    <source>
        <dbReference type="Proteomes" id="UP001215598"/>
    </source>
</evidence>
<dbReference type="AlphaFoldDB" id="A0AAD7JCW3"/>
<evidence type="ECO:0000256" key="1">
    <source>
        <dbReference type="SAM" id="MobiDB-lite"/>
    </source>
</evidence>
<organism evidence="2 3">
    <name type="scientific">Mycena metata</name>
    <dbReference type="NCBI Taxonomy" id="1033252"/>
    <lineage>
        <taxon>Eukaryota</taxon>
        <taxon>Fungi</taxon>
        <taxon>Dikarya</taxon>
        <taxon>Basidiomycota</taxon>
        <taxon>Agaricomycotina</taxon>
        <taxon>Agaricomycetes</taxon>
        <taxon>Agaricomycetidae</taxon>
        <taxon>Agaricales</taxon>
        <taxon>Marasmiineae</taxon>
        <taxon>Mycenaceae</taxon>
        <taxon>Mycena</taxon>
    </lineage>
</organism>
<protein>
    <submittedName>
        <fullName evidence="2">Uncharacterized protein</fullName>
    </submittedName>
</protein>
<gene>
    <name evidence="2" type="ORF">B0H16DRAFT_1808822</name>
</gene>
<accession>A0AAD7JCW3</accession>
<evidence type="ECO:0000313" key="2">
    <source>
        <dbReference type="EMBL" id="KAJ7762230.1"/>
    </source>
</evidence>
<proteinExistence type="predicted"/>
<keyword evidence="3" id="KW-1185">Reference proteome</keyword>
<dbReference type="EMBL" id="JARKIB010000033">
    <property type="protein sequence ID" value="KAJ7762230.1"/>
    <property type="molecule type" value="Genomic_DNA"/>
</dbReference>
<reference evidence="2" key="1">
    <citation type="submission" date="2023-03" db="EMBL/GenBank/DDBJ databases">
        <title>Massive genome expansion in bonnet fungi (Mycena s.s.) driven by repeated elements and novel gene families across ecological guilds.</title>
        <authorList>
            <consortium name="Lawrence Berkeley National Laboratory"/>
            <person name="Harder C.B."/>
            <person name="Miyauchi S."/>
            <person name="Viragh M."/>
            <person name="Kuo A."/>
            <person name="Thoen E."/>
            <person name="Andreopoulos B."/>
            <person name="Lu D."/>
            <person name="Skrede I."/>
            <person name="Drula E."/>
            <person name="Henrissat B."/>
            <person name="Morin E."/>
            <person name="Kohler A."/>
            <person name="Barry K."/>
            <person name="LaButti K."/>
            <person name="Morin E."/>
            <person name="Salamov A."/>
            <person name="Lipzen A."/>
            <person name="Mereny Z."/>
            <person name="Hegedus B."/>
            <person name="Baldrian P."/>
            <person name="Stursova M."/>
            <person name="Weitz H."/>
            <person name="Taylor A."/>
            <person name="Grigoriev I.V."/>
            <person name="Nagy L.G."/>
            <person name="Martin F."/>
            <person name="Kauserud H."/>
        </authorList>
    </citation>
    <scope>NUCLEOTIDE SEQUENCE</scope>
    <source>
        <strain evidence="2">CBHHK182m</strain>
    </source>
</reference>
<feature type="region of interest" description="Disordered" evidence="1">
    <location>
        <begin position="26"/>
        <end position="56"/>
    </location>
</feature>
<name>A0AAD7JCW3_9AGAR</name>
<sequence>MASSSSRGSTPIDDVDMRGIFAAMAEESPVATARTAPKRTHQAMTGDDGEASDDDTARVAPPLALGHQNTIATLKRYGEKKRIRAEQNTELETFVKDPGPVREAKLFVLLFTVLNEVNKIVKAAPVYEVSADLEKNINNYVFAVLVSDKISEYKGDGPKTIVLALLKKYPFDIPNGIEKIPADYAKLVSAVGEGFTQKRSKIKKAVRRSVGKNKDEDKVPPAASHQNIFTLAQNVKGTQCTVTIVLCARLALMRHAYLTHPGKNFWTKLDDKLAGIREQAAGDAKKLTKAFRHILQADRDKHGSDDYTLDDTTVDAFQEDVDSVIEATTIDRATTAGEEDVGA</sequence>
<dbReference type="Proteomes" id="UP001215598">
    <property type="component" value="Unassembled WGS sequence"/>
</dbReference>
<comment type="caution">
    <text evidence="2">The sequence shown here is derived from an EMBL/GenBank/DDBJ whole genome shotgun (WGS) entry which is preliminary data.</text>
</comment>